<feature type="transmembrane region" description="Helical" evidence="2">
    <location>
        <begin position="106"/>
        <end position="127"/>
    </location>
</feature>
<keyword evidence="4" id="KW-1185">Reference proteome</keyword>
<keyword evidence="2" id="KW-0472">Membrane</keyword>
<feature type="compositionally biased region" description="Gly residues" evidence="1">
    <location>
        <begin position="245"/>
        <end position="264"/>
    </location>
</feature>
<dbReference type="EMBL" id="CP014265">
    <property type="protein sequence ID" value="AMK15987.1"/>
    <property type="molecule type" value="Genomic_DNA"/>
</dbReference>
<gene>
    <name evidence="3" type="ORF">YLM1_1430</name>
</gene>
<feature type="compositionally biased region" description="Low complexity" evidence="1">
    <location>
        <begin position="212"/>
        <end position="226"/>
    </location>
</feature>
<name>A0A126R1N6_METOL</name>
<dbReference type="STRING" id="294671.YLM1_1430"/>
<dbReference type="KEGG" id="mol:YLM1_1430"/>
<dbReference type="RefSeq" id="WP_067147845.1">
    <property type="nucleotide sequence ID" value="NZ_CP014265.1"/>
</dbReference>
<dbReference type="GeneID" id="62346007"/>
<feature type="region of interest" description="Disordered" evidence="1">
    <location>
        <begin position="54"/>
        <end position="76"/>
    </location>
</feature>
<reference evidence="3 4" key="1">
    <citation type="journal article" date="2016" name="Genome Announc.">
        <title>Draft Genome Sequence of the Rumen Methanogen Methanobrevibacter olleyae YLM1.</title>
        <authorList>
            <person name="Kelly W.J."/>
            <person name="Li D."/>
            <person name="Lambie S.C."/>
            <person name="Cox F."/>
            <person name="Attwood G.T."/>
            <person name="Altermann E."/>
            <person name="Leahy S.C."/>
        </authorList>
    </citation>
    <scope>NUCLEOTIDE SEQUENCE [LARGE SCALE GENOMIC DNA]</scope>
    <source>
        <strain evidence="3 4">YLM1</strain>
    </source>
</reference>
<feature type="compositionally biased region" description="Low complexity" evidence="1">
    <location>
        <begin position="235"/>
        <end position="244"/>
    </location>
</feature>
<reference evidence="4" key="2">
    <citation type="submission" date="2016-02" db="EMBL/GenBank/DDBJ databases">
        <title>The draft genome sequence of the rumen methanogen Methanobrevibacter olleyae YLM1.</title>
        <authorList>
            <consortium name="New Zealand Agricultural Greenhouse Gas Research Centre/Pastoral Greenhouse Gas Research Consortium"/>
            <person name="Kelly W.J."/>
            <person name="Li D."/>
            <person name="Lambie S.C."/>
            <person name="Attwood G.T."/>
            <person name="Altermann E."/>
            <person name="Leahy S.C."/>
        </authorList>
    </citation>
    <scope>NUCLEOTIDE SEQUENCE [LARGE SCALE GENOMIC DNA]</scope>
    <source>
        <strain evidence="4">YLM1</strain>
    </source>
</reference>
<dbReference type="AlphaFoldDB" id="A0A126R1N6"/>
<keyword evidence="2" id="KW-1133">Transmembrane helix</keyword>
<feature type="region of interest" description="Disordered" evidence="1">
    <location>
        <begin position="170"/>
        <end position="264"/>
    </location>
</feature>
<evidence type="ECO:0000256" key="1">
    <source>
        <dbReference type="SAM" id="MobiDB-lite"/>
    </source>
</evidence>
<evidence type="ECO:0000256" key="2">
    <source>
        <dbReference type="SAM" id="Phobius"/>
    </source>
</evidence>
<dbReference type="Proteomes" id="UP000066376">
    <property type="component" value="Chromosome"/>
</dbReference>
<keyword evidence="2" id="KW-0812">Transmembrane</keyword>
<dbReference type="OrthoDB" id="78072at2157"/>
<evidence type="ECO:0000313" key="4">
    <source>
        <dbReference type="Proteomes" id="UP000066376"/>
    </source>
</evidence>
<proteinExistence type="predicted"/>
<protein>
    <submittedName>
        <fullName evidence="3">Uncharacterized protein</fullName>
    </submittedName>
</protein>
<dbReference type="PATRIC" id="fig|294671.3.peg.1491"/>
<organism evidence="3 4">
    <name type="scientific">Methanobrevibacter olleyae</name>
    <dbReference type="NCBI Taxonomy" id="294671"/>
    <lineage>
        <taxon>Archaea</taxon>
        <taxon>Methanobacteriati</taxon>
        <taxon>Methanobacteriota</taxon>
        <taxon>Methanomada group</taxon>
        <taxon>Methanobacteria</taxon>
        <taxon>Methanobacteriales</taxon>
        <taxon>Methanobacteriaceae</taxon>
        <taxon>Methanobrevibacter</taxon>
    </lineage>
</organism>
<evidence type="ECO:0000313" key="3">
    <source>
        <dbReference type="EMBL" id="AMK15987.1"/>
    </source>
</evidence>
<sequence>MNPDMKKLMQILKNLERDYEAGLISEEKYIYLSDQYKHKIKTIEVSDRIRAMQGKEETHSSLNSKYNDSSDKNREEKEQLVRKYIHNPESYTVSSKTKESSSTSSWFIALAVVFLLVAFGAGIIFGMSSIGLEGDVTNMLTGSATINDTAFPEVKINKSLSFNYTKSYSNTTKYGSSSDDDSSSNSSRPSSDEDSGSSGSSSGSSGGGSSSGGSSSDSGSSGSSSGSSGGGSSSGGSSSDSGSSGSSGGGSSSGGSSSGGGSDE</sequence>
<accession>A0A126R1N6</accession>